<feature type="transmembrane region" description="Helical" evidence="8">
    <location>
        <begin position="66"/>
        <end position="88"/>
    </location>
</feature>
<dbReference type="RefSeq" id="WP_345720315.1">
    <property type="nucleotide sequence ID" value="NZ_BAABRU010000002.1"/>
</dbReference>
<dbReference type="Pfam" id="PF13231">
    <property type="entry name" value="PMT_2"/>
    <property type="match status" value="1"/>
</dbReference>
<keyword evidence="7 8" id="KW-0472">Membrane</keyword>
<keyword evidence="2" id="KW-1003">Cell membrane</keyword>
<sequence length="461" mass="51622">MRTIMWIKNHRWLSSLLVGLVCLGLGGLAGLMPLRYLAGVAFCLGLTIIAYAWVWLISKPDELRGMLLLCLAAMGLRWGASFALEFLWPSFENLSDGAAYGPHAMTIAQAWNANYFASYEAVVATPVGAPGYVYFSAVIFWLFGPNTLLVKLANGLFAGMAAVYTAKLGNHFFDQRVGRFAALWMLIMPSLILWTSQNLKDSAVVLLSVWILYVASQGLRSSLWQIPLLVLLIGALMSVRRETSIGIALMIALTIGFQQTRHWLTRLSLSTITIVALGLVLSSSGYGFLGSNYLQERLSLSAISEKREANSTGTGTIENTIDTTTPLGFARYLPIALINFWLRPWPWEATKSTAQLLTIPEAALLWYPLWVLAMLGMLLAWRSRWRETMLLWLYLLAGSAAAAPQYGNFGTAYRHRVQLWPIFFLFAGYCWYRWRDARAQQRQAMLTRYVQSIEQQAASLQ</sequence>
<comment type="caution">
    <text evidence="10">The sequence shown here is derived from an EMBL/GenBank/DDBJ whole genome shotgun (WGS) entry which is preliminary data.</text>
</comment>
<keyword evidence="3" id="KW-0328">Glycosyltransferase</keyword>
<evidence type="ECO:0000256" key="2">
    <source>
        <dbReference type="ARBA" id="ARBA00022475"/>
    </source>
</evidence>
<feature type="transmembrane region" description="Helical" evidence="8">
    <location>
        <begin position="178"/>
        <end position="196"/>
    </location>
</feature>
<name>A0ABP9WTY8_9CHLR</name>
<keyword evidence="4" id="KW-0808">Transferase</keyword>
<evidence type="ECO:0000256" key="7">
    <source>
        <dbReference type="ARBA" id="ARBA00023136"/>
    </source>
</evidence>
<feature type="transmembrane region" description="Helical" evidence="8">
    <location>
        <begin position="12"/>
        <end position="30"/>
    </location>
</feature>
<evidence type="ECO:0000256" key="8">
    <source>
        <dbReference type="SAM" id="Phobius"/>
    </source>
</evidence>
<feature type="transmembrane region" description="Helical" evidence="8">
    <location>
        <begin position="226"/>
        <end position="255"/>
    </location>
</feature>
<feature type="transmembrane region" description="Helical" evidence="8">
    <location>
        <begin position="267"/>
        <end position="289"/>
    </location>
</feature>
<dbReference type="EMBL" id="BAABRU010000002">
    <property type="protein sequence ID" value="GAA5526670.1"/>
    <property type="molecule type" value="Genomic_DNA"/>
</dbReference>
<feature type="transmembrane region" description="Helical" evidence="8">
    <location>
        <begin position="364"/>
        <end position="381"/>
    </location>
</feature>
<feature type="transmembrane region" description="Helical" evidence="8">
    <location>
        <begin position="148"/>
        <end position="166"/>
    </location>
</feature>
<organism evidence="10 11">
    <name type="scientific">Herpetosiphon gulosus</name>
    <dbReference type="NCBI Taxonomy" id="1973496"/>
    <lineage>
        <taxon>Bacteria</taxon>
        <taxon>Bacillati</taxon>
        <taxon>Chloroflexota</taxon>
        <taxon>Chloroflexia</taxon>
        <taxon>Herpetosiphonales</taxon>
        <taxon>Herpetosiphonaceae</taxon>
        <taxon>Herpetosiphon</taxon>
    </lineage>
</organism>
<feature type="transmembrane region" description="Helical" evidence="8">
    <location>
        <begin position="121"/>
        <end position="143"/>
    </location>
</feature>
<dbReference type="InterPro" id="IPR038731">
    <property type="entry name" value="RgtA/B/C-like"/>
</dbReference>
<dbReference type="Proteomes" id="UP001428290">
    <property type="component" value="Unassembled WGS sequence"/>
</dbReference>
<dbReference type="InterPro" id="IPR050297">
    <property type="entry name" value="LipidA_mod_glycosyltrf_83"/>
</dbReference>
<evidence type="ECO:0000256" key="1">
    <source>
        <dbReference type="ARBA" id="ARBA00004651"/>
    </source>
</evidence>
<evidence type="ECO:0000313" key="11">
    <source>
        <dbReference type="Proteomes" id="UP001428290"/>
    </source>
</evidence>
<evidence type="ECO:0000256" key="3">
    <source>
        <dbReference type="ARBA" id="ARBA00022676"/>
    </source>
</evidence>
<feature type="transmembrane region" description="Helical" evidence="8">
    <location>
        <begin position="388"/>
        <end position="406"/>
    </location>
</feature>
<proteinExistence type="predicted"/>
<comment type="subcellular location">
    <subcellularLocation>
        <location evidence="1">Cell membrane</location>
        <topology evidence="1">Multi-pass membrane protein</topology>
    </subcellularLocation>
</comment>
<evidence type="ECO:0000259" key="9">
    <source>
        <dbReference type="Pfam" id="PF13231"/>
    </source>
</evidence>
<dbReference type="PANTHER" id="PTHR33908">
    <property type="entry name" value="MANNOSYLTRANSFERASE YKCB-RELATED"/>
    <property type="match status" value="1"/>
</dbReference>
<evidence type="ECO:0000313" key="10">
    <source>
        <dbReference type="EMBL" id="GAA5526670.1"/>
    </source>
</evidence>
<keyword evidence="6 8" id="KW-1133">Transmembrane helix</keyword>
<feature type="transmembrane region" description="Helical" evidence="8">
    <location>
        <begin position="203"/>
        <end position="220"/>
    </location>
</feature>
<feature type="transmembrane region" description="Helical" evidence="8">
    <location>
        <begin position="36"/>
        <end position="54"/>
    </location>
</feature>
<feature type="domain" description="Glycosyltransferase RgtA/B/C/D-like" evidence="9">
    <location>
        <begin position="129"/>
        <end position="280"/>
    </location>
</feature>
<reference evidence="10 11" key="1">
    <citation type="submission" date="2024-02" db="EMBL/GenBank/DDBJ databases">
        <title>Herpetosiphon gulosus NBRC 112829.</title>
        <authorList>
            <person name="Ichikawa N."/>
            <person name="Katano-Makiyama Y."/>
            <person name="Hidaka K."/>
        </authorList>
    </citation>
    <scope>NUCLEOTIDE SEQUENCE [LARGE SCALE GENOMIC DNA]</scope>
    <source>
        <strain evidence="10 11">NBRC 112829</strain>
    </source>
</reference>
<dbReference type="PANTHER" id="PTHR33908:SF11">
    <property type="entry name" value="MEMBRANE PROTEIN"/>
    <property type="match status" value="1"/>
</dbReference>
<keyword evidence="11" id="KW-1185">Reference proteome</keyword>
<evidence type="ECO:0000256" key="5">
    <source>
        <dbReference type="ARBA" id="ARBA00022692"/>
    </source>
</evidence>
<keyword evidence="5 8" id="KW-0812">Transmembrane</keyword>
<evidence type="ECO:0000256" key="6">
    <source>
        <dbReference type="ARBA" id="ARBA00022989"/>
    </source>
</evidence>
<evidence type="ECO:0000256" key="4">
    <source>
        <dbReference type="ARBA" id="ARBA00022679"/>
    </source>
</evidence>
<accession>A0ABP9WTY8</accession>
<gene>
    <name evidence="10" type="ORF">Hgul01_00447</name>
</gene>
<protein>
    <recommendedName>
        <fullName evidence="9">Glycosyltransferase RgtA/B/C/D-like domain-containing protein</fullName>
    </recommendedName>
</protein>
<feature type="transmembrane region" description="Helical" evidence="8">
    <location>
        <begin position="418"/>
        <end position="434"/>
    </location>
</feature>